<feature type="region of interest" description="Disordered" evidence="1">
    <location>
        <begin position="95"/>
        <end position="143"/>
    </location>
</feature>
<dbReference type="EMBL" id="JACGCI010000019">
    <property type="protein sequence ID" value="KAF6758168.1"/>
    <property type="molecule type" value="Genomic_DNA"/>
</dbReference>
<evidence type="ECO:0000313" key="3">
    <source>
        <dbReference type="Proteomes" id="UP000521943"/>
    </source>
</evidence>
<keyword evidence="3" id="KW-1185">Reference proteome</keyword>
<accession>A0A8H6I663</accession>
<dbReference type="AlphaFoldDB" id="A0A8H6I663"/>
<feature type="region of interest" description="Disordered" evidence="1">
    <location>
        <begin position="1"/>
        <end position="78"/>
    </location>
</feature>
<sequence length="368" mass="42376">MAAGEQAVGGRDEHGNAGAANAVRDHGLPRPITASTGTAQLGAIEPAVTSEQEGPRYRFDEGETFTARGDIEPDSRRTSVRGAKYVYIPQMATSAVARRTSSESSMSKRQLNEAHAYENPESKRTKFNTDDTPKRGDSAARETQCLRRFRVPHDLHRLGGIDLQYRNSYLKAEEVDVHGIAKHQEVALERDEEGFFSGEIHFQFSDEASIIYGAHQQGEETEEYLFECWRFSLQMVPREPCEVQARTEGLKWTDIEDRHRKANAWRYELGRVVEEERRVLVTVRGRTKRWKAIKNAEDARWERATRVAASALALSEREELEWRTESRKRRVARLKDTFRANEKRHQMPYDLSYEDQKRVEEWSSDDDN</sequence>
<dbReference type="Proteomes" id="UP000521943">
    <property type="component" value="Unassembled WGS sequence"/>
</dbReference>
<protein>
    <submittedName>
        <fullName evidence="2">Uncharacterized protein</fullName>
    </submittedName>
</protein>
<comment type="caution">
    <text evidence="2">The sequence shown here is derived from an EMBL/GenBank/DDBJ whole genome shotgun (WGS) entry which is preliminary data.</text>
</comment>
<name>A0A8H6I663_9AGAR</name>
<gene>
    <name evidence="2" type="ORF">DFP72DRAFT_1064893</name>
</gene>
<evidence type="ECO:0000256" key="1">
    <source>
        <dbReference type="SAM" id="MobiDB-lite"/>
    </source>
</evidence>
<evidence type="ECO:0000313" key="2">
    <source>
        <dbReference type="EMBL" id="KAF6758168.1"/>
    </source>
</evidence>
<reference evidence="2 3" key="1">
    <citation type="submission" date="2020-07" db="EMBL/GenBank/DDBJ databases">
        <title>Comparative genomics of pyrophilous fungi reveals a link between fire events and developmental genes.</title>
        <authorList>
            <consortium name="DOE Joint Genome Institute"/>
            <person name="Steindorff A.S."/>
            <person name="Carver A."/>
            <person name="Calhoun S."/>
            <person name="Stillman K."/>
            <person name="Liu H."/>
            <person name="Lipzen A."/>
            <person name="Pangilinan J."/>
            <person name="Labutti K."/>
            <person name="Bruns T.D."/>
            <person name="Grigoriev I.V."/>
        </authorList>
    </citation>
    <scope>NUCLEOTIDE SEQUENCE [LARGE SCALE GENOMIC DNA]</scope>
    <source>
        <strain evidence="2 3">CBS 144469</strain>
    </source>
</reference>
<proteinExistence type="predicted"/>
<organism evidence="2 3">
    <name type="scientific">Ephemerocybe angulata</name>
    <dbReference type="NCBI Taxonomy" id="980116"/>
    <lineage>
        <taxon>Eukaryota</taxon>
        <taxon>Fungi</taxon>
        <taxon>Dikarya</taxon>
        <taxon>Basidiomycota</taxon>
        <taxon>Agaricomycotina</taxon>
        <taxon>Agaricomycetes</taxon>
        <taxon>Agaricomycetidae</taxon>
        <taxon>Agaricales</taxon>
        <taxon>Agaricineae</taxon>
        <taxon>Psathyrellaceae</taxon>
        <taxon>Ephemerocybe</taxon>
    </lineage>
</organism>
<feature type="compositionally biased region" description="Basic and acidic residues" evidence="1">
    <location>
        <begin position="110"/>
        <end position="140"/>
    </location>
</feature>
<feature type="region of interest" description="Disordered" evidence="1">
    <location>
        <begin position="345"/>
        <end position="368"/>
    </location>
</feature>